<sequence>MESRRPINRVSSRRRPAAGTAPATKTTTRRVAGRPNTTDKQRAAARATEHAETRTRRRLPRLRPGGGSAQWRPASLLTVAALLLAAFAVTAAFRPGVDDSNRAFLDNSETERVKAAAAQVLSTVYGTDAKNLAGYKDAAKRVLTGKALADSDKYLDTVVQAVQQTGTKADIRTDPIGVTLLTHDHAEVVANMTVGLTKDGAVQQSATGPILVRLEKVGDRWLASDLPDR</sequence>
<evidence type="ECO:0000256" key="2">
    <source>
        <dbReference type="SAM" id="Phobius"/>
    </source>
</evidence>
<organism evidence="3 4">
    <name type="scientific">Nocardia pulmonis</name>
    <dbReference type="NCBI Taxonomy" id="2951408"/>
    <lineage>
        <taxon>Bacteria</taxon>
        <taxon>Bacillati</taxon>
        <taxon>Actinomycetota</taxon>
        <taxon>Actinomycetes</taxon>
        <taxon>Mycobacteriales</taxon>
        <taxon>Nocardiaceae</taxon>
        <taxon>Nocardia</taxon>
    </lineage>
</organism>
<evidence type="ECO:0000313" key="4">
    <source>
        <dbReference type="Proteomes" id="UP001139157"/>
    </source>
</evidence>
<feature type="region of interest" description="Disordered" evidence="1">
    <location>
        <begin position="1"/>
        <end position="69"/>
    </location>
</feature>
<name>A0A9X2EBE3_9NOCA</name>
<dbReference type="EMBL" id="JAMRXG010000006">
    <property type="protein sequence ID" value="MCM6775033.1"/>
    <property type="molecule type" value="Genomic_DNA"/>
</dbReference>
<proteinExistence type="predicted"/>
<keyword evidence="2" id="KW-1133">Transmembrane helix</keyword>
<comment type="caution">
    <text evidence="3">The sequence shown here is derived from an EMBL/GenBank/DDBJ whole genome shotgun (WGS) entry which is preliminary data.</text>
</comment>
<keyword evidence="2" id="KW-0472">Membrane</keyword>
<dbReference type="Proteomes" id="UP001139157">
    <property type="component" value="Unassembled WGS sequence"/>
</dbReference>
<gene>
    <name evidence="3" type="ORF">NDR86_16290</name>
</gene>
<accession>A0A9X2EBE3</accession>
<feature type="compositionally biased region" description="Low complexity" evidence="1">
    <location>
        <begin position="17"/>
        <end position="26"/>
    </location>
</feature>
<evidence type="ECO:0000256" key="1">
    <source>
        <dbReference type="SAM" id="MobiDB-lite"/>
    </source>
</evidence>
<reference evidence="3" key="1">
    <citation type="submission" date="2022-06" db="EMBL/GenBank/DDBJ databases">
        <title>Novel species in genus nocardia.</title>
        <authorList>
            <person name="Li F."/>
        </authorList>
    </citation>
    <scope>NUCLEOTIDE SEQUENCE</scope>
    <source>
        <strain evidence="3">CDC141</strain>
    </source>
</reference>
<dbReference type="RefSeq" id="WP_251912956.1">
    <property type="nucleotide sequence ID" value="NZ_JAMRXG010000006.1"/>
</dbReference>
<evidence type="ECO:0000313" key="3">
    <source>
        <dbReference type="EMBL" id="MCM6775033.1"/>
    </source>
</evidence>
<feature type="transmembrane region" description="Helical" evidence="2">
    <location>
        <begin position="71"/>
        <end position="93"/>
    </location>
</feature>
<evidence type="ECO:0008006" key="5">
    <source>
        <dbReference type="Google" id="ProtNLM"/>
    </source>
</evidence>
<protein>
    <recommendedName>
        <fullName evidence="5">Mce-associated membrane protein</fullName>
    </recommendedName>
</protein>
<keyword evidence="2" id="KW-0812">Transmembrane</keyword>
<feature type="compositionally biased region" description="Basic and acidic residues" evidence="1">
    <location>
        <begin position="37"/>
        <end position="54"/>
    </location>
</feature>
<keyword evidence="4" id="KW-1185">Reference proteome</keyword>
<dbReference type="AlphaFoldDB" id="A0A9X2EBE3"/>